<sequence length="265" mass="31025">MTNMIHLVDGEKGGVGKSMLTRILVEFNQKYELLYTLIDGDFQNPDVQQRYPEHNAKIVALVEDEEKFFDIDIIFETAVETPVIVNLPARVYSIINKWIDEANLTSPDFKEQSGVDVCKWFICGGTTDSIEMFIDSFNYFEGQLNHIFVRNFGVCKDWSHVQSHKEMNKLINNYRIPVVDLPALSARERKFIDTKRLSFSQAMKHSEFFLISQQRLHTFLEDCFRLIEDVGLFNNVPNRNKKEVIAPYERKKNEEMQIENEQQNK</sequence>
<dbReference type="EMBL" id="SRRZ01000186">
    <property type="protein sequence ID" value="NQE38174.1"/>
    <property type="molecule type" value="Genomic_DNA"/>
</dbReference>
<protein>
    <recommendedName>
        <fullName evidence="3">Mobilization protein MobD-like protein</fullName>
    </recommendedName>
</protein>
<evidence type="ECO:0008006" key="3">
    <source>
        <dbReference type="Google" id="ProtNLM"/>
    </source>
</evidence>
<reference evidence="1 2" key="1">
    <citation type="journal article" date="2020" name="Sci. Rep.">
        <title>A novel cyanobacterial geosmin producer, revising GeoA distribution and dispersion patterns in Bacteria.</title>
        <authorList>
            <person name="Churro C."/>
            <person name="Semedo-Aguiar A.P."/>
            <person name="Silva A.D."/>
            <person name="Pereira-Leal J.B."/>
            <person name="Leite R.B."/>
        </authorList>
    </citation>
    <scope>NUCLEOTIDE SEQUENCE [LARGE SCALE GENOMIC DNA]</scope>
    <source>
        <strain evidence="1 2">IPMA8</strain>
    </source>
</reference>
<comment type="caution">
    <text evidence="1">The sequence shown here is derived from an EMBL/GenBank/DDBJ whole genome shotgun (WGS) entry which is preliminary data.</text>
</comment>
<dbReference type="RefSeq" id="WP_172192730.1">
    <property type="nucleotide sequence ID" value="NZ_CAWPPK010000097.1"/>
</dbReference>
<evidence type="ECO:0000313" key="1">
    <source>
        <dbReference type="EMBL" id="NQE38174.1"/>
    </source>
</evidence>
<name>A0ABX2D674_9CYAN</name>
<proteinExistence type="predicted"/>
<evidence type="ECO:0000313" key="2">
    <source>
        <dbReference type="Proteomes" id="UP000702425"/>
    </source>
</evidence>
<dbReference type="Proteomes" id="UP000702425">
    <property type="component" value="Unassembled WGS sequence"/>
</dbReference>
<accession>A0ABX2D674</accession>
<organism evidence="1 2">
    <name type="scientific">Microcoleus asticus IPMA8</name>
    <dbReference type="NCBI Taxonomy" id="2563858"/>
    <lineage>
        <taxon>Bacteria</taxon>
        <taxon>Bacillati</taxon>
        <taxon>Cyanobacteriota</taxon>
        <taxon>Cyanophyceae</taxon>
        <taxon>Oscillatoriophycideae</taxon>
        <taxon>Oscillatoriales</taxon>
        <taxon>Microcoleaceae</taxon>
        <taxon>Microcoleus</taxon>
        <taxon>Microcoleus asticus</taxon>
    </lineage>
</organism>
<gene>
    <name evidence="1" type="ORF">E5S67_05959</name>
</gene>
<keyword evidence="2" id="KW-1185">Reference proteome</keyword>